<organism evidence="1">
    <name type="scientific">bioreactor metagenome</name>
    <dbReference type="NCBI Taxonomy" id="1076179"/>
    <lineage>
        <taxon>unclassified sequences</taxon>
        <taxon>metagenomes</taxon>
        <taxon>ecological metagenomes</taxon>
    </lineage>
</organism>
<dbReference type="EMBL" id="VSSQ01007282">
    <property type="protein sequence ID" value="MPM35427.1"/>
    <property type="molecule type" value="Genomic_DNA"/>
</dbReference>
<sequence>MLNGHVQDRVAFARIPAAKKELRPRLIGHPAPNKLINLILHCGVSDKTDVVDQVGHGLADIGIVDALSVPVFQVIGDQNVDAEAFLRHTALHPTVSIGFQHLLKALSSGRKSYSDFF</sequence>
<proteinExistence type="predicted"/>
<comment type="caution">
    <text evidence="1">The sequence shown here is derived from an EMBL/GenBank/DDBJ whole genome shotgun (WGS) entry which is preliminary data.</text>
</comment>
<evidence type="ECO:0000313" key="1">
    <source>
        <dbReference type="EMBL" id="MPM35427.1"/>
    </source>
</evidence>
<gene>
    <name evidence="1" type="ORF">SDC9_82019</name>
</gene>
<protein>
    <submittedName>
        <fullName evidence="1">Uncharacterized protein</fullName>
    </submittedName>
</protein>
<name>A0A644Z484_9ZZZZ</name>
<reference evidence="1" key="1">
    <citation type="submission" date="2019-08" db="EMBL/GenBank/DDBJ databases">
        <authorList>
            <person name="Kucharzyk K."/>
            <person name="Murdoch R.W."/>
            <person name="Higgins S."/>
            <person name="Loffler F."/>
        </authorList>
    </citation>
    <scope>NUCLEOTIDE SEQUENCE</scope>
</reference>
<accession>A0A644Z484</accession>
<dbReference type="AlphaFoldDB" id="A0A644Z484"/>